<dbReference type="PANTHER" id="PTHR47235">
    <property type="entry name" value="BLR6548 PROTEIN"/>
    <property type="match status" value="1"/>
</dbReference>
<dbReference type="InterPro" id="IPR028081">
    <property type="entry name" value="Leu-bd"/>
</dbReference>
<evidence type="ECO:0000256" key="1">
    <source>
        <dbReference type="ARBA" id="ARBA00010062"/>
    </source>
</evidence>
<evidence type="ECO:0000259" key="3">
    <source>
        <dbReference type="Pfam" id="PF13458"/>
    </source>
</evidence>
<keyword evidence="2" id="KW-0732">Signal</keyword>
<dbReference type="Gene3D" id="3.40.50.2300">
    <property type="match status" value="2"/>
</dbReference>
<dbReference type="PROSITE" id="PS51257">
    <property type="entry name" value="PROKAR_LIPOPROTEIN"/>
    <property type="match status" value="1"/>
</dbReference>
<dbReference type="RefSeq" id="WP_378286898.1">
    <property type="nucleotide sequence ID" value="NZ_JBHSON010000062.1"/>
</dbReference>
<feature type="domain" description="Leucine-binding protein" evidence="3">
    <location>
        <begin position="33"/>
        <end position="381"/>
    </location>
</feature>
<dbReference type="Pfam" id="PF13458">
    <property type="entry name" value="Peripla_BP_6"/>
    <property type="match status" value="1"/>
</dbReference>
<keyword evidence="5" id="KW-1185">Reference proteome</keyword>
<comment type="similarity">
    <text evidence="1">Belongs to the leucine-binding protein family.</text>
</comment>
<dbReference type="EMBL" id="JBHSON010000062">
    <property type="protein sequence ID" value="MFC5751028.1"/>
    <property type="molecule type" value="Genomic_DNA"/>
</dbReference>
<gene>
    <name evidence="4" type="ORF">ACFPZN_35875</name>
</gene>
<organism evidence="4 5">
    <name type="scientific">Actinomadura rugatobispora</name>
    <dbReference type="NCBI Taxonomy" id="1994"/>
    <lineage>
        <taxon>Bacteria</taxon>
        <taxon>Bacillati</taxon>
        <taxon>Actinomycetota</taxon>
        <taxon>Actinomycetes</taxon>
        <taxon>Streptosporangiales</taxon>
        <taxon>Thermomonosporaceae</taxon>
        <taxon>Actinomadura</taxon>
    </lineage>
</organism>
<name>A0ABW1ABG5_9ACTN</name>
<evidence type="ECO:0000313" key="4">
    <source>
        <dbReference type="EMBL" id="MFC5751028.1"/>
    </source>
</evidence>
<dbReference type="SUPFAM" id="SSF53822">
    <property type="entry name" value="Periplasmic binding protein-like I"/>
    <property type="match status" value="1"/>
</dbReference>
<sequence length="396" mass="41289">MRRARGIRAGAVAGTALVTVLAGCGGGGEGGPTYRIGMSMDLSGAIAFNGKPAAAGLRAYISDLNARGGVNGRKVDLKVLDDGSDVAKGRVNVQQFTSEKRLAVFGFILPNLSISGVPLAATRKTAIVGLGGPGSLFEPVNPYYFSYELRAERLESAILNHIATRAQGDGVAKPRVAVFSVDTPSNRDMVKLAQKDIASRGWTHATTQYMPVAPTDVTAQGAAIKAAKPDYVLLSHNDAGALVAVRGLRAQGVTAPVINQWAGSADATLKQLGDSYAAFRSYSSPTEKGVPAVEAMRQAATKAGEAGNMTNPYFTQGWVAGILIERTLKACGASCPSAQKFRDALEGLGTIQTDGLSGPLTVSAKSHELVSTVRFFSWDKASDSAKPLTGWVKAFG</sequence>
<evidence type="ECO:0000256" key="2">
    <source>
        <dbReference type="ARBA" id="ARBA00022729"/>
    </source>
</evidence>
<proteinExistence type="inferred from homology"/>
<accession>A0ABW1ABG5</accession>
<protein>
    <submittedName>
        <fullName evidence="4">ABC transporter substrate-binding protein</fullName>
    </submittedName>
</protein>
<dbReference type="PANTHER" id="PTHR47235:SF1">
    <property type="entry name" value="BLR6548 PROTEIN"/>
    <property type="match status" value="1"/>
</dbReference>
<evidence type="ECO:0000313" key="5">
    <source>
        <dbReference type="Proteomes" id="UP001596074"/>
    </source>
</evidence>
<dbReference type="InterPro" id="IPR028082">
    <property type="entry name" value="Peripla_BP_I"/>
</dbReference>
<dbReference type="Proteomes" id="UP001596074">
    <property type="component" value="Unassembled WGS sequence"/>
</dbReference>
<comment type="caution">
    <text evidence="4">The sequence shown here is derived from an EMBL/GenBank/DDBJ whole genome shotgun (WGS) entry which is preliminary data.</text>
</comment>
<reference evidence="5" key="1">
    <citation type="journal article" date="2019" name="Int. J. Syst. Evol. Microbiol.">
        <title>The Global Catalogue of Microorganisms (GCM) 10K type strain sequencing project: providing services to taxonomists for standard genome sequencing and annotation.</title>
        <authorList>
            <consortium name="The Broad Institute Genomics Platform"/>
            <consortium name="The Broad Institute Genome Sequencing Center for Infectious Disease"/>
            <person name="Wu L."/>
            <person name="Ma J."/>
        </authorList>
    </citation>
    <scope>NUCLEOTIDE SEQUENCE [LARGE SCALE GENOMIC DNA]</scope>
    <source>
        <strain evidence="5">KCTC 42087</strain>
    </source>
</reference>